<dbReference type="FunFam" id="3.40.50.1440:FF:000005">
    <property type="entry name" value="Tubulin beta chain"/>
    <property type="match status" value="5"/>
</dbReference>
<name>A0A504XJH4_LEIDO</name>
<evidence type="ECO:0000256" key="6">
    <source>
        <dbReference type="ARBA" id="ARBA00022701"/>
    </source>
</evidence>
<evidence type="ECO:0000256" key="2">
    <source>
        <dbReference type="ARBA" id="ARBA00004245"/>
    </source>
</evidence>
<dbReference type="Gene3D" id="3.30.1330.20">
    <property type="entry name" value="Tubulin/FtsZ, C-terminal domain"/>
    <property type="match status" value="8"/>
</dbReference>
<dbReference type="FunFam" id="1.10.287.600:FF:000002">
    <property type="entry name" value="Tubulin beta chain"/>
    <property type="match status" value="5"/>
</dbReference>
<dbReference type="InterPro" id="IPR018316">
    <property type="entry name" value="Tubulin/FtsZ_2-layer-sand-dom"/>
</dbReference>
<evidence type="ECO:0000256" key="1">
    <source>
        <dbReference type="ARBA" id="ARBA00001946"/>
    </source>
</evidence>
<protein>
    <submittedName>
        <fullName evidence="15">Tubulin/FtsZ family, GTPase domain protein</fullName>
    </submittedName>
</protein>
<feature type="domain" description="Tubulin/FtsZ 2-layer sandwich" evidence="14">
    <location>
        <begin position="734"/>
        <end position="828"/>
    </location>
</feature>
<dbReference type="PANTHER" id="PTHR11588">
    <property type="entry name" value="TUBULIN"/>
    <property type="match status" value="1"/>
</dbReference>
<evidence type="ECO:0000256" key="4">
    <source>
        <dbReference type="ARBA" id="ARBA00011747"/>
    </source>
</evidence>
<evidence type="ECO:0000256" key="5">
    <source>
        <dbReference type="ARBA" id="ARBA00022490"/>
    </source>
</evidence>
<keyword evidence="10" id="KW-0342">GTP-binding</keyword>
<accession>A0A504XJH4</accession>
<dbReference type="InterPro" id="IPR008280">
    <property type="entry name" value="Tub_FtsZ_C"/>
</dbReference>
<dbReference type="SMART" id="SM00864">
    <property type="entry name" value="Tubulin"/>
    <property type="match status" value="8"/>
</dbReference>
<comment type="cofactor">
    <cofactor evidence="1">
        <name>Mg(2+)</name>
        <dbReference type="ChEBI" id="CHEBI:18420"/>
    </cofactor>
</comment>
<dbReference type="SUPFAM" id="SSF55307">
    <property type="entry name" value="Tubulin C-terminal domain-like"/>
    <property type="match status" value="10"/>
</dbReference>
<comment type="similarity">
    <text evidence="3">Belongs to the tubulin family.</text>
</comment>
<dbReference type="GO" id="GO:0003924">
    <property type="term" value="F:GTPase activity"/>
    <property type="evidence" value="ECO:0007669"/>
    <property type="project" value="InterPro"/>
</dbReference>
<feature type="domain" description="Tubulin/FtsZ 2-layer sandwich" evidence="14">
    <location>
        <begin position="1500"/>
        <end position="1594"/>
    </location>
</feature>
<dbReference type="Pfam" id="PF00091">
    <property type="entry name" value="Tubulin"/>
    <property type="match status" value="9"/>
</dbReference>
<feature type="domain" description="Tubulin/FtsZ GTPase" evidence="13">
    <location>
        <begin position="2023"/>
        <end position="2243"/>
    </location>
</feature>
<feature type="domain" description="Tubulin/FtsZ GTPase" evidence="13">
    <location>
        <begin position="2720"/>
        <end position="2903"/>
    </location>
</feature>
<feature type="domain" description="Tubulin/FtsZ GTPase" evidence="13">
    <location>
        <begin position="2374"/>
        <end position="2525"/>
    </location>
</feature>
<organism evidence="15 16">
    <name type="scientific">Leishmania donovani</name>
    <dbReference type="NCBI Taxonomy" id="5661"/>
    <lineage>
        <taxon>Eukaryota</taxon>
        <taxon>Discoba</taxon>
        <taxon>Euglenozoa</taxon>
        <taxon>Kinetoplastea</taxon>
        <taxon>Metakinetoplastina</taxon>
        <taxon>Trypanosomatida</taxon>
        <taxon>Trypanosomatidae</taxon>
        <taxon>Leishmaniinae</taxon>
        <taxon>Leishmania</taxon>
    </lineage>
</organism>
<dbReference type="GO" id="GO:0005525">
    <property type="term" value="F:GTP binding"/>
    <property type="evidence" value="ECO:0007669"/>
    <property type="project" value="UniProtKB-KW"/>
</dbReference>
<feature type="domain" description="Tubulin/FtsZ GTPase" evidence="13">
    <location>
        <begin position="152"/>
        <end position="349"/>
    </location>
</feature>
<feature type="domain" description="Tubulin/FtsZ 2-layer sandwich" evidence="14">
    <location>
        <begin position="2245"/>
        <end position="2339"/>
    </location>
</feature>
<evidence type="ECO:0000256" key="10">
    <source>
        <dbReference type="ARBA" id="ARBA00023134"/>
    </source>
</evidence>
<dbReference type="SMART" id="SM00865">
    <property type="entry name" value="Tubulin_C"/>
    <property type="match status" value="8"/>
</dbReference>
<dbReference type="GO" id="GO:0005200">
    <property type="term" value="F:structural constituent of cytoskeleton"/>
    <property type="evidence" value="ECO:0007669"/>
    <property type="project" value="InterPro"/>
</dbReference>
<evidence type="ECO:0000259" key="13">
    <source>
        <dbReference type="SMART" id="SM00864"/>
    </source>
</evidence>
<dbReference type="GO" id="GO:0005874">
    <property type="term" value="C:microtubule"/>
    <property type="evidence" value="ECO:0007669"/>
    <property type="project" value="UniProtKB-KW"/>
</dbReference>
<feature type="domain" description="Tubulin/FtsZ GTPase" evidence="13">
    <location>
        <begin position="1301"/>
        <end position="1498"/>
    </location>
</feature>
<evidence type="ECO:0000256" key="8">
    <source>
        <dbReference type="ARBA" id="ARBA00022741"/>
    </source>
</evidence>
<keyword evidence="7" id="KW-0479">Metal-binding</keyword>
<feature type="domain" description="Tubulin/FtsZ 2-layer sandwich" evidence="14">
    <location>
        <begin position="1117"/>
        <end position="1211"/>
    </location>
</feature>
<keyword evidence="11" id="KW-0206">Cytoskeleton</keyword>
<comment type="subunit">
    <text evidence="4">Dimer of alpha and beta chains. A typical microtubule is a hollow water-filled tube with an outer diameter of 25 nm and an inner diameter of 15 nM. Alpha-beta heterodimers associate head-to-tail to form protofilaments running lengthwise along the microtubule wall with the beta-tubulin subunit facing the microtubule plus end conferring a structural polarity. Microtubules usually have 13 protofilaments but different protofilament numbers can be found in some organisms and specialized cells.</text>
</comment>
<dbReference type="CDD" id="cd02187">
    <property type="entry name" value="beta_tubulin"/>
    <property type="match status" value="8"/>
</dbReference>
<keyword evidence="9" id="KW-0460">Magnesium</keyword>
<evidence type="ECO:0000259" key="14">
    <source>
        <dbReference type="SMART" id="SM00865"/>
    </source>
</evidence>
<dbReference type="FunFam" id="3.40.50.1440:FF:000031">
    <property type="entry name" value="tubulin beta-4A chain isoform X5"/>
    <property type="match status" value="1"/>
</dbReference>
<dbReference type="PROSITE" id="PS00227">
    <property type="entry name" value="TUBULIN"/>
    <property type="match status" value="9"/>
</dbReference>
<dbReference type="GO" id="GO:0046872">
    <property type="term" value="F:metal ion binding"/>
    <property type="evidence" value="ECO:0007669"/>
    <property type="project" value="UniProtKB-KW"/>
</dbReference>
<feature type="domain" description="Tubulin/FtsZ 2-layer sandwich" evidence="14">
    <location>
        <begin position="2887"/>
        <end position="2970"/>
    </location>
</feature>
<feature type="domain" description="Tubulin/FtsZ GTPase" evidence="13">
    <location>
        <begin position="1684"/>
        <end position="1881"/>
    </location>
</feature>
<dbReference type="InterPro" id="IPR003008">
    <property type="entry name" value="Tubulin_FtsZ_GTPase"/>
</dbReference>
<feature type="domain" description="Tubulin/FtsZ GTPase" evidence="13">
    <location>
        <begin position="918"/>
        <end position="1115"/>
    </location>
</feature>
<keyword evidence="5" id="KW-0963">Cytoplasm</keyword>
<proteinExistence type="inferred from homology"/>
<dbReference type="Gene3D" id="1.10.287.600">
    <property type="entry name" value="Helix hairpin bin"/>
    <property type="match status" value="10"/>
</dbReference>
<reference evidence="16" key="1">
    <citation type="submission" date="2019-02" db="EMBL/GenBank/DDBJ databases">
        <title>FDA dAtabase for Regulatory Grade micrObial Sequences (FDA-ARGOS): Supporting development and validation of Infectious Disease Dx tests.</title>
        <authorList>
            <person name="Duncan R."/>
            <person name="Fisher C."/>
            <person name="Tallon L."/>
            <person name="Sadzewicz L."/>
            <person name="Sengamalay N."/>
            <person name="Ott S."/>
            <person name="Godinez A."/>
            <person name="Nagaraj S."/>
            <person name="Vavikolanu K."/>
            <person name="Vyas G."/>
            <person name="Nadendla S."/>
            <person name="Aluvathingal J."/>
            <person name="Sichtig H."/>
        </authorList>
    </citation>
    <scope>NUCLEOTIDE SEQUENCE [LARGE SCALE GENOMIC DNA]</scope>
    <source>
        <strain evidence="16">FDAARGOS_360</strain>
    </source>
</reference>
<dbReference type="GO" id="GO:0007017">
    <property type="term" value="P:microtubule-based process"/>
    <property type="evidence" value="ECO:0007669"/>
    <property type="project" value="InterPro"/>
</dbReference>
<dbReference type="InterPro" id="IPR017975">
    <property type="entry name" value="Tubulin_CS"/>
</dbReference>
<comment type="subcellular location">
    <subcellularLocation>
        <location evidence="2">Cytoplasm</location>
        <location evidence="2">Cytoskeleton</location>
    </subcellularLocation>
</comment>
<comment type="function">
    <text evidence="12">Tubulin is the major constituent of microtubules, a cylinder consisting of laterally associated linear protofilaments composed of alpha- and beta-tubulin heterodimers. Microtubules grow by the addition of GTP-tubulin dimers to the microtubule end, where a stabilizing cap forms. Below the cap, tubulin dimers are in GDP-bound state, owing to GTPase activity of alpha-tubulin.</text>
</comment>
<sequence>MSTKEVDEQMLNWIPNNIKSSICDIPPKGLKMSVTFIGNNTCIQEMFRRVGEQFTGMFRRKAFLHWYTGEGMDEMEFTEAESNMNDLVSEYQHIPFLFAFRHSAIMREIVSCQAGQCGNQIGSKFWEVIADEHGVDPTGSYQGDSDLQLERINVYFDESAGGRYVPRAVLMDLEPGTMDSVRAGPYGQLFRPDNFIFGQSGAGNNWAKGHYTEGAELIDSVLDVCRKEAESCDCLQGFQLSHSLGGGTGSGMGTLLISKLREEYPDRIMMTFSVIPSPRVSDTVVEPYNTTLSVHQLVENSDESMCIDNEALYDICFRTLKLTTPTFGDLNHLVAAVMSGVTCCLRFPGQLNSDLRKLAVNLVPFPRLHFFMMGFAPLTSRGSQQYRGLSQMLNVQNKNSSYFIEWIPNNIKSSICDIPPKGLKMSVTFIGNNTCIQEMFRRVGEQFTGMFRRKAFLHWYTGEGMDEMEFTEAESNMNDLVSEYQQYQDATIVSCQAGQCGNQIGSKFWEVIADEHGVDPTGSYQGDSDLQLERINVYFDESAGGRYVPRAVLMDLEPGTMDSVRAGPYGQLFRPDNFIFGQSGAGNNWAKGHYTEGAELIDSVLDVCRKEAESCDCLQGFQLSHSLGGGTGSGMGTLLISKLREEYPDRIMMTFSVIPSPRVSDTVVEPYNTTLSVHQLVENSDESMCIDNEALYDICFRTLKLTTPTFGDLNHLVAAVMSGVTCCLRFPGQLNSDLRKLAVNLVPFPRLHFFMMGFAPLTSRGSQQYRGLSQMLNVQNKNSSYFIEWIPNNIKSSICDIPPKGLKMSVTFIGNNTCIQEMFRRVGEQFTGMFRRKAFLHWYTGEGMDEMEFTEAESNMNDLVSEYQQYQDATIVSCQAGQCGNQIGSKFWEVIADEHGVDPTGSYQGDSDLQLERINVYFDESAGGRYVPRAVLMDLEPGTMDSVRAGPYGQLFRPDNFIFGQSGAGNNWAKGHYTEGAELIDSVLDVCRKEAESCDCLQGFQLSHSLGGGTGSGMGTLLISKLREEYPDRIMMTFSVIPSPRVSDTVVEPYNTTLSVHQLVENSDESMCIDNEALYDICFRTLKLTTPTFGDLNHLVAAVMSGVTCCLRFPGQLNSDLRKLAVNLVPFPRLHFFMMGFAPLTSRGSQQYRGLSQMLNVQNKNSSYFIEWIPNNIKSSICDIPPKGLKMSVTFIGNNTCIQEMFRRVGEQFTGMFRRKAFLHWYTGEGMDEMEFTEAESNMNDLVSEYQQYQDATIVSCQAGQCGNQIGSKFWEVIADEHGVDPTGSYQGDSDLQLERINVYFDESAGGRYVPRAVLMDLEPGTMDSVRAGPYGQLFRPDNFIFGQSGAGNNWAKGHYTEGAELIDSVLDVCRKEAESCDCLQGFQLSHSLGGGTGSGMGTLLISKLREEYPDRIMMTFSVIPSPRVSDTVVEPYNTTLSVHQLVENSDESMCIDNEALYDICFRTLKLTTPTFGDLNHLVAAVMSGVTCCLRFPGQLNSDLRKLAVNLVPFPRLHFFMMGFAPLTSRGSQQYRGLSQMLNVQNKNSSYFIEWIPNNIKSSICDIPPKGLKMSVTFIGNNTCIQEMFRRVGEQFTGMFRRKAFLHWYTGEGMDEMEFTEAESNMNDLVSEYQQYQDATIVSCQAGQCGNQIGSKFWEVIADEHGVDPTGSYQGDSDLQLERINVYFDESAGGRYVPRAVLMDLEPGTMDSVRAGPYGQLFRPDNFIFGQSGAGNNWAKGHYTEGAELIDSVLDVCRKEAESCDCLQGFQLSHSLGGGTGSGMGTLLISKLREEYPDRIMMTFSVIPSPRVSDTVVEPYNTTLSVHQLVENSDESMCIDNEALYDICFRTLKLTTPTFGDLNHLVAAVMSGVTCCLRFPGQLNSDLRKLAVNLVPFPRLHFFMMGFAPLTSRGSQQYRGLSQMLNVQNKNSSYFIEWIPNNIKSSICDIPPKGLKMSVTFIGNNTCIQEMFRRVGEQFTGMFRRKAFLHWYTGEGMDEMEFTEAESNMNDLVSEYQQYQDATIVSCQAGQCGNQIGSKFWEVIADEHGVDPTGSYQGDSDLQLERINPGTMDSVRAGPYGQLFRPDNFIFGQSGAGNNWAKGHYTEGAELIDSVLDVCRKEAESCDCLQGFQLSHSLGGGTGSGMGTLLISKLREEYPDRIMMTFSVIPSPRVSDTVVEPYNTTLSVHQLVENSDESMCIDNEALYDICFRTLKLTTPTFGDLNHLVAAVMSGVTCCLRFPGQLNSDLRKLAVNLVPFPRLHFFMMGFAPLTSRGSQQYRGLSQMLNVQNKNSSYFIEWIPNNIKSSICDIPPKGLKMSVTFIGNNTCIQECSAALAFLHWYTGEGMDEMEFTEAESNMNDLVSEYQQYQDATIVSCQAGQCGNQIGSKFWEVIADEHGLFRPDNFIFGQSGAGNNWAKGHYTEGAELIDSVLDVCRKEAESCDCLQGFQLSHSLGGGTGSGMGTLLISKLREDSWRTPTIDNEALYDICFRTLKLTTPTFGDLNHLVAAVMSGLAVNLVPFPRLHFFMMGFAPLTSRGSQQYRGLSVAELTQQMFDAKNMMQAADPRHGRYLTPRCSANKNSSYFIEWIPNNIKSSICDIPPKGLKMSVTFIGNNTCIQEMFRLPHWYTGEGMDEMEFTEAESNMNDLVSEYQQYQDATVEEEGEYDEEPTRQCIVSCQAGQCGNQIGSKFWEVIADEHGVDPTGSYQGDSDLQLERINVYFDESAGGRYVPRAVLMDLEPGTMDSVRAGPYGQLFRPDNFIFGQSGAGNNWAKGHYTEGAELIDSLRLPAGLLSHSLGGGTGSGMGTLLISKLREEYPDRIMMTFSVIPSPACRIPLWSRTTRPSVHQLVENSDESMCIDNEALYDICFRTLKLTTTTNQSPDLNSDLRKLAVNLVPFPRLHFFMMGFAPLTSRGSQQYRGLSQMLNVQNKNSSYFIEWIPNNIKVSNVTFIGNNTCIQEMFRRVGEQFTGMFRRKAFLHWYTGEGMDEMEFTEAESNMNDLVSEYQQSFPARPASAATKFWEVIADEHGVDPTGSYQGDSDLQLERINVYFDESRPLRAARRADGLEPVLWTPFAPAPVSLLGAAGSGMGTLLISKLRESAVRICFRTLKLTTPTFGDLNHLVAAVMSGLNSDLRKLAVNSCRSRPALLHDGLRAADEPRVAAVPRLSQMLNVQNKNSSYFIEWIPNNIKSICDIRPRVQDVPFLHWYTGEGMDEMEFTEAESNMNDLALSTSSTRTPPSFPARPASAATRSALSFGRSLPTNMVDPTGSYQGDSDLQLERINVYFDESAGGRYVPRAVLMDLEPGTMTPFAPARTASCSARTTSSLVSPALATTGQGHYTEGAELIDSVLDVCRKEAESCDCLQGFQLSHSLGGGTGSGMGTLLISKLREEYPDGS</sequence>
<gene>
    <name evidence="15" type="ORF">CGC20_37055</name>
</gene>
<evidence type="ECO:0000313" key="15">
    <source>
        <dbReference type="EMBL" id="TPP45087.1"/>
    </source>
</evidence>
<dbReference type="FunFam" id="1.10.287.600:FF:000013">
    <property type="entry name" value="Tubulin beta chain"/>
    <property type="match status" value="2"/>
</dbReference>
<feature type="domain" description="Tubulin/FtsZ 2-layer sandwich" evidence="14">
    <location>
        <begin position="351"/>
        <end position="445"/>
    </location>
</feature>
<dbReference type="FunFam" id="3.40.50.1440:FF:000006">
    <property type="entry name" value="Tubulin beta chain"/>
    <property type="match status" value="1"/>
</dbReference>
<evidence type="ECO:0000256" key="3">
    <source>
        <dbReference type="ARBA" id="ARBA00009636"/>
    </source>
</evidence>
<dbReference type="InterPro" id="IPR000217">
    <property type="entry name" value="Tubulin"/>
</dbReference>
<dbReference type="SUPFAM" id="SSF52490">
    <property type="entry name" value="Tubulin nucleotide-binding domain-like"/>
    <property type="match status" value="10"/>
</dbReference>
<feature type="domain" description="Tubulin/FtsZ 2-layer sandwich" evidence="14">
    <location>
        <begin position="1883"/>
        <end position="1977"/>
    </location>
</feature>
<dbReference type="EMBL" id="RHLD01000007">
    <property type="protein sequence ID" value="TPP45087.1"/>
    <property type="molecule type" value="Genomic_DNA"/>
</dbReference>
<evidence type="ECO:0000256" key="7">
    <source>
        <dbReference type="ARBA" id="ARBA00022723"/>
    </source>
</evidence>
<dbReference type="VEuPathDB" id="TriTrypDB:LDHU3_33.1270"/>
<dbReference type="InterPro" id="IPR002453">
    <property type="entry name" value="Beta_tubulin"/>
</dbReference>
<dbReference type="PRINTS" id="PR01161">
    <property type="entry name" value="TUBULIN"/>
</dbReference>
<dbReference type="InterPro" id="IPR037103">
    <property type="entry name" value="Tubulin/FtsZ-like_C"/>
</dbReference>
<keyword evidence="6" id="KW-0493">Microtubule</keyword>
<dbReference type="Pfam" id="PF03953">
    <property type="entry name" value="Tubulin_C"/>
    <property type="match status" value="9"/>
</dbReference>
<evidence type="ECO:0000256" key="12">
    <source>
        <dbReference type="ARBA" id="ARBA00034296"/>
    </source>
</evidence>
<keyword evidence="8" id="KW-0547">Nucleotide-binding</keyword>
<dbReference type="Gene3D" id="3.40.50.1440">
    <property type="entry name" value="Tubulin/FtsZ, GTPase domain"/>
    <property type="match status" value="11"/>
</dbReference>
<evidence type="ECO:0000256" key="11">
    <source>
        <dbReference type="ARBA" id="ARBA00023212"/>
    </source>
</evidence>
<dbReference type="InterPro" id="IPR023123">
    <property type="entry name" value="Tubulin_C"/>
</dbReference>
<dbReference type="PRINTS" id="PR01163">
    <property type="entry name" value="BETATUBULIN"/>
</dbReference>
<evidence type="ECO:0000313" key="16">
    <source>
        <dbReference type="Proteomes" id="UP000318821"/>
    </source>
</evidence>
<feature type="domain" description="Tubulin/FtsZ GTPase" evidence="13">
    <location>
        <begin position="535"/>
        <end position="732"/>
    </location>
</feature>
<dbReference type="Proteomes" id="UP000318821">
    <property type="component" value="Unassembled WGS sequence"/>
</dbReference>
<comment type="caution">
    <text evidence="15">The sequence shown here is derived from an EMBL/GenBank/DDBJ whole genome shotgun (WGS) entry which is preliminary data.</text>
</comment>
<dbReference type="InterPro" id="IPR036525">
    <property type="entry name" value="Tubulin/FtsZ_GTPase_sf"/>
</dbReference>
<feature type="domain" description="Tubulin/FtsZ 2-layer sandwich" evidence="14">
    <location>
        <begin position="2512"/>
        <end position="2629"/>
    </location>
</feature>
<evidence type="ECO:0000256" key="9">
    <source>
        <dbReference type="ARBA" id="ARBA00022842"/>
    </source>
</evidence>
<dbReference type="FunFam" id="3.30.1330.20:FF:000022">
    <property type="entry name" value="Tubulin alpha chain"/>
    <property type="match status" value="1"/>
</dbReference>